<protein>
    <recommendedName>
        <fullName evidence="2">PEP-utilising enzyme C-terminal domain-containing protein</fullName>
    </recommendedName>
</protein>
<dbReference type="PANTHER" id="PTHR46244:SF1">
    <property type="entry name" value="PHOSPHOENOLPYRUVATE-DEPENDENT PHOSPHOTRANSFERASE SYSTEM"/>
    <property type="match status" value="1"/>
</dbReference>
<name>A0A1B7LEQ5_9FIRM</name>
<dbReference type="Proteomes" id="UP000078532">
    <property type="component" value="Unassembled WGS sequence"/>
</dbReference>
<dbReference type="STRING" id="1838280.A6M21_10205"/>
<organism evidence="3 4">
    <name type="scientific">Desulfotomaculum copahuensis</name>
    <dbReference type="NCBI Taxonomy" id="1838280"/>
    <lineage>
        <taxon>Bacteria</taxon>
        <taxon>Bacillati</taxon>
        <taxon>Bacillota</taxon>
        <taxon>Clostridia</taxon>
        <taxon>Eubacteriales</taxon>
        <taxon>Desulfotomaculaceae</taxon>
        <taxon>Desulfotomaculum</taxon>
    </lineage>
</organism>
<dbReference type="InterPro" id="IPR050499">
    <property type="entry name" value="PEP-utilizing_PTS_enzyme"/>
</dbReference>
<dbReference type="InterPro" id="IPR040442">
    <property type="entry name" value="Pyrv_kinase-like_dom_sf"/>
</dbReference>
<evidence type="ECO:0000259" key="2">
    <source>
        <dbReference type="Pfam" id="PF02896"/>
    </source>
</evidence>
<dbReference type="AlphaFoldDB" id="A0A1B7LEQ5"/>
<sequence>MKTEEHITLTADGHPVRLTALINHPEEAAGAVELGADGLALWDAGLSGNRPDHTPPEEDYRAVFQQAARAAAGRPVTVRTDAAQFYPGRETTGGCACRSGPPPGTGFEGHPPGRPPDPAAAPPRRLLRQLRAILEAGAGGRFHILFPPLRQVEELKQYRAWLNLAREELAAEGFRPPQPAAGMLVEIPAVTAMLELFAHELNFICLGENLLWHSLVLPEDHPVRRAIDCSFHPALLYQARLLLETAHRRRKKAALSAPAAGEPAAVPLFLAMGLDELIMPAEKIPAVRRVVERLTLPEARLIGAKAMSFPTAAGVKNYAGEALARLMR</sequence>
<dbReference type="Pfam" id="PF02896">
    <property type="entry name" value="PEP-utilizers_C"/>
    <property type="match status" value="2"/>
</dbReference>
<evidence type="ECO:0000256" key="1">
    <source>
        <dbReference type="SAM" id="MobiDB-lite"/>
    </source>
</evidence>
<dbReference type="SUPFAM" id="SSF51621">
    <property type="entry name" value="Phosphoenolpyruvate/pyruvate domain"/>
    <property type="match status" value="1"/>
</dbReference>
<dbReference type="InterPro" id="IPR000121">
    <property type="entry name" value="PEP_util_C"/>
</dbReference>
<gene>
    <name evidence="3" type="ORF">A6M21_10205</name>
</gene>
<dbReference type="OrthoDB" id="9765468at2"/>
<reference evidence="3 4" key="1">
    <citation type="submission" date="2016-04" db="EMBL/GenBank/DDBJ databases">
        <authorList>
            <person name="Evans L.H."/>
            <person name="Alamgir A."/>
            <person name="Owens N."/>
            <person name="Weber N.D."/>
            <person name="Virtaneva K."/>
            <person name="Barbian K."/>
            <person name="Babar A."/>
            <person name="Rosenke K."/>
        </authorList>
    </citation>
    <scope>NUCLEOTIDE SEQUENCE [LARGE SCALE GENOMIC DNA]</scope>
    <source>
        <strain evidence="3 4">LMa1</strain>
    </source>
</reference>
<dbReference type="Gene3D" id="3.20.20.60">
    <property type="entry name" value="Phosphoenolpyruvate-binding domains"/>
    <property type="match status" value="1"/>
</dbReference>
<keyword evidence="4" id="KW-1185">Reference proteome</keyword>
<feature type="domain" description="PEP-utilising enzyme C-terminal" evidence="2">
    <location>
        <begin position="4"/>
        <end position="80"/>
    </location>
</feature>
<feature type="domain" description="PEP-utilising enzyme C-terminal" evidence="2">
    <location>
        <begin position="126"/>
        <end position="294"/>
    </location>
</feature>
<feature type="region of interest" description="Disordered" evidence="1">
    <location>
        <begin position="94"/>
        <end position="122"/>
    </location>
</feature>
<evidence type="ECO:0000313" key="4">
    <source>
        <dbReference type="Proteomes" id="UP000078532"/>
    </source>
</evidence>
<dbReference type="GO" id="GO:0016772">
    <property type="term" value="F:transferase activity, transferring phosphorus-containing groups"/>
    <property type="evidence" value="ECO:0007669"/>
    <property type="project" value="InterPro"/>
</dbReference>
<dbReference type="PANTHER" id="PTHR46244">
    <property type="entry name" value="PHOSPHOENOLPYRUVATE-PROTEIN PHOSPHOTRANSFERASE"/>
    <property type="match status" value="1"/>
</dbReference>
<comment type="caution">
    <text evidence="3">The sequence shown here is derived from an EMBL/GenBank/DDBJ whole genome shotgun (WGS) entry which is preliminary data.</text>
</comment>
<dbReference type="EMBL" id="LYVF01000158">
    <property type="protein sequence ID" value="OAT81764.1"/>
    <property type="molecule type" value="Genomic_DNA"/>
</dbReference>
<feature type="compositionally biased region" description="Pro residues" evidence="1">
    <location>
        <begin position="112"/>
        <end position="121"/>
    </location>
</feature>
<accession>A0A1B7LEQ5</accession>
<dbReference type="RefSeq" id="WP_066668229.1">
    <property type="nucleotide sequence ID" value="NZ_LYVF01000158.1"/>
</dbReference>
<evidence type="ECO:0000313" key="3">
    <source>
        <dbReference type="EMBL" id="OAT81764.1"/>
    </source>
</evidence>
<proteinExistence type="predicted"/>
<dbReference type="InterPro" id="IPR015813">
    <property type="entry name" value="Pyrv/PenolPyrv_kinase-like_dom"/>
</dbReference>